<dbReference type="GO" id="GO:0031314">
    <property type="term" value="C:extrinsic component of mitochondrial inner membrane"/>
    <property type="evidence" value="ECO:0007669"/>
    <property type="project" value="Ensembl"/>
</dbReference>
<evidence type="ECO:0000256" key="12">
    <source>
        <dbReference type="ARBA" id="ARBA00050454"/>
    </source>
</evidence>
<dbReference type="InterPro" id="IPR006370">
    <property type="entry name" value="HB_polyprenyltransferase-like"/>
</dbReference>
<dbReference type="GO" id="GO:0008299">
    <property type="term" value="P:isoprenoid biosynthetic process"/>
    <property type="evidence" value="ECO:0007669"/>
    <property type="project" value="UniProtKB-UniRule"/>
</dbReference>
<evidence type="ECO:0000256" key="5">
    <source>
        <dbReference type="ARBA" id="ARBA00022679"/>
    </source>
</evidence>
<dbReference type="GeneTree" id="ENSGT00940000153771"/>
<gene>
    <name evidence="14 15 17" type="primary">COQ2</name>
</gene>
<dbReference type="PANTHER" id="PTHR11048:SF28">
    <property type="entry name" value="4-HYDROXYBENZOATE POLYPRENYLTRANSFERASE, MITOCHONDRIAL"/>
    <property type="match status" value="1"/>
</dbReference>
<dbReference type="InterPro" id="IPR030470">
    <property type="entry name" value="UbiA_prenylTrfase_CS"/>
</dbReference>
<keyword evidence="6 14" id="KW-0831">Ubiquinone biosynthesis</keyword>
<reference evidence="16" key="1">
    <citation type="journal article" date="2007" name="Science">
        <title>Evolutionary and biomedical insights from the rhesus macaque genome.</title>
        <authorList>
            <person name="Gibbs R.A."/>
            <person name="Rogers J."/>
            <person name="Katze M.G."/>
            <person name="Bumgarner R."/>
            <person name="Weinstock G.M."/>
            <person name="Mardis E.R."/>
            <person name="Remington K.A."/>
            <person name="Strausberg R.L."/>
            <person name="Venter J.C."/>
            <person name="Wilson R.K."/>
            <person name="Batzer M.A."/>
            <person name="Bustamante C.D."/>
            <person name="Eichler E.E."/>
            <person name="Hahn M.W."/>
            <person name="Hardison R.C."/>
            <person name="Makova K.D."/>
            <person name="Miller W."/>
            <person name="Milosavljevic A."/>
            <person name="Palermo R.E."/>
            <person name="Siepel A."/>
            <person name="Sikela J.M."/>
            <person name="Attaway T."/>
            <person name="Bell S."/>
            <person name="Bernard K.E."/>
            <person name="Buhay C.J."/>
            <person name="Chandrabose M.N."/>
            <person name="Dao M."/>
            <person name="Davis C."/>
            <person name="Delehaunty K.D."/>
            <person name="Ding Y."/>
            <person name="Dinh H.H."/>
            <person name="Dugan-Rocha S."/>
            <person name="Fulton L.A."/>
            <person name="Gabisi R.A."/>
            <person name="Garner T.T."/>
            <person name="Godfrey J."/>
            <person name="Hawes A.C."/>
            <person name="Hernandez J."/>
            <person name="Hines S."/>
            <person name="Holder M."/>
            <person name="Hume J."/>
            <person name="Jhangiani S.N."/>
            <person name="Joshi V."/>
            <person name="Khan Z.M."/>
            <person name="Kirkness E.F."/>
            <person name="Cree A."/>
            <person name="Fowler R.G."/>
            <person name="Lee S."/>
            <person name="Lewis L.R."/>
            <person name="Li Z."/>
            <person name="Liu Y.-S."/>
            <person name="Moore S.M."/>
            <person name="Muzny D."/>
            <person name="Nazareth L.V."/>
            <person name="Ngo D.N."/>
            <person name="Okwuonu G.O."/>
            <person name="Pai G."/>
            <person name="Parker D."/>
            <person name="Paul H.A."/>
            <person name="Pfannkoch C."/>
            <person name="Pohl C.S."/>
            <person name="Rogers Y.-H.C."/>
            <person name="Ruiz S.J."/>
            <person name="Sabo A."/>
            <person name="Santibanez J."/>
            <person name="Schneider B.W."/>
            <person name="Smith S.M."/>
            <person name="Sodergren E."/>
            <person name="Svatek A.F."/>
            <person name="Utterback T.R."/>
            <person name="Vattathil S."/>
            <person name="Warren W."/>
            <person name="White C.S."/>
            <person name="Chinwalla A.T."/>
            <person name="Feng Y."/>
            <person name="Halpern A.L."/>
            <person name="Hillier L.W."/>
            <person name="Huang X."/>
            <person name="Minx P."/>
            <person name="Nelson J.O."/>
            <person name="Pepin K.H."/>
            <person name="Qin X."/>
            <person name="Sutton G.G."/>
            <person name="Venter E."/>
            <person name="Walenz B.P."/>
            <person name="Wallis J.W."/>
            <person name="Worley K.C."/>
            <person name="Yang S.-P."/>
            <person name="Jones S.M."/>
            <person name="Marra M.A."/>
            <person name="Rocchi M."/>
            <person name="Schein J.E."/>
            <person name="Baertsch R."/>
            <person name="Clarke L."/>
            <person name="Csuros M."/>
            <person name="Glasscock J."/>
            <person name="Harris R.A."/>
            <person name="Havlak P."/>
            <person name="Jackson A.R."/>
            <person name="Jiang H."/>
            <person name="Liu Y."/>
            <person name="Messina D.N."/>
            <person name="Shen Y."/>
            <person name="Song H.X.-Z."/>
            <person name="Wylie T."/>
            <person name="Zhang L."/>
            <person name="Birney E."/>
            <person name="Han K."/>
            <person name="Konkel M.K."/>
            <person name="Lee J."/>
            <person name="Smit A.F.A."/>
            <person name="Ullmer B."/>
            <person name="Wang H."/>
            <person name="Xing J."/>
            <person name="Burhans R."/>
            <person name="Cheng Z."/>
            <person name="Karro J.E."/>
            <person name="Ma J."/>
            <person name="Raney B."/>
            <person name="She X."/>
            <person name="Cox M.J."/>
            <person name="Demuth J.P."/>
            <person name="Dumas L.J."/>
            <person name="Han S.-G."/>
            <person name="Hopkins J."/>
            <person name="Karimpour-Fard A."/>
            <person name="Kim Y.H."/>
            <person name="Pollack J.R."/>
            <person name="Vinar T."/>
            <person name="Addo-Quaye C."/>
            <person name="Degenhardt J."/>
            <person name="Denby A."/>
            <person name="Hubisz M.J."/>
            <person name="Indap A."/>
            <person name="Kosiol C."/>
            <person name="Lahn B.T."/>
            <person name="Lawson H.A."/>
            <person name="Marklein A."/>
            <person name="Nielsen R."/>
            <person name="Vallender E.J."/>
            <person name="Clark A.G."/>
            <person name="Ferguson B."/>
            <person name="Hernandez R.D."/>
            <person name="Hirani K."/>
            <person name="Kehrer-Sawatzki H."/>
            <person name="Kolb J."/>
            <person name="Patil S."/>
            <person name="Pu L.-L."/>
            <person name="Ren Y."/>
            <person name="Smith D.G."/>
            <person name="Wheeler D.A."/>
            <person name="Schenck I."/>
            <person name="Ball E.V."/>
            <person name="Chen R."/>
            <person name="Cooper D.N."/>
            <person name="Giardine B."/>
            <person name="Hsu F."/>
            <person name="Kent W.J."/>
            <person name="Lesk A."/>
            <person name="Nelson D.L."/>
            <person name="O'brien W.E."/>
            <person name="Pruefer K."/>
            <person name="Stenson P.D."/>
            <person name="Wallace J.C."/>
            <person name="Ke H."/>
            <person name="Liu X.-M."/>
            <person name="Wang P."/>
            <person name="Xiang A.P."/>
            <person name="Yang F."/>
            <person name="Barber G.P."/>
            <person name="Haussler D."/>
            <person name="Karolchik D."/>
            <person name="Kern A.D."/>
            <person name="Kuhn R.M."/>
            <person name="Smith K.E."/>
            <person name="Zwieg A.S."/>
        </authorList>
    </citation>
    <scope>NUCLEOTIDE SEQUENCE [LARGE SCALE GENOMIC DNA]</scope>
    <source>
        <strain evidence="16">17573</strain>
    </source>
</reference>
<comment type="function">
    <text evidence="14">Catalyzes the prenylation of para-hydroxybenzoate (PHB) with an all-trans polyprenyl group. Mediates the second step in the final reaction sequence of coenzyme Q (CoQ) biosynthesis, which is the condensation of the polyisoprenoid side chain with PHB, generating the first membrane-bound Q intermediate.</text>
</comment>
<dbReference type="InterPro" id="IPR000537">
    <property type="entry name" value="UbiA_prenyltransferase"/>
</dbReference>
<evidence type="ECO:0000256" key="4">
    <source>
        <dbReference type="ARBA" id="ARBA00005985"/>
    </source>
</evidence>
<feature type="transmembrane region" description="Helical" evidence="14">
    <location>
        <begin position="363"/>
        <end position="382"/>
    </location>
</feature>
<dbReference type="InParanoid" id="F6XCH9"/>
<dbReference type="PANTHER" id="PTHR11048">
    <property type="entry name" value="PRENYLTRANSFERASES"/>
    <property type="match status" value="1"/>
</dbReference>
<feature type="transmembrane region" description="Helical" evidence="14">
    <location>
        <begin position="179"/>
        <end position="198"/>
    </location>
</feature>
<dbReference type="PRINTS" id="PR02045">
    <property type="entry name" value="F138DOMAIN"/>
</dbReference>
<comment type="pathway">
    <text evidence="3 14">Cofactor biosynthesis; ubiquinone biosynthesis.</text>
</comment>
<keyword evidence="14" id="KW-0999">Mitochondrion inner membrane</keyword>
<dbReference type="PROSITE" id="PS00943">
    <property type="entry name" value="UBIA"/>
    <property type="match status" value="1"/>
</dbReference>
<evidence type="ECO:0000256" key="9">
    <source>
        <dbReference type="ARBA" id="ARBA00023136"/>
    </source>
</evidence>
<dbReference type="InterPro" id="IPR044878">
    <property type="entry name" value="UbiA_sf"/>
</dbReference>
<evidence type="ECO:0000256" key="7">
    <source>
        <dbReference type="ARBA" id="ARBA00022692"/>
    </source>
</evidence>
<dbReference type="OMA" id="KFEHTIF"/>
<evidence type="ECO:0000256" key="10">
    <source>
        <dbReference type="ARBA" id="ARBA00023229"/>
    </source>
</evidence>
<keyword evidence="8 14" id="KW-1133">Transmembrane helix</keyword>
<comment type="catalytic activity">
    <reaction evidence="13">
        <text>an all-trans-polyprenyl diphosphate + 4-hydroxybenzoate = a 4-hydroxy-3-(all-trans-polyprenyl)benzoate + diphosphate</text>
        <dbReference type="Rhea" id="RHEA:44504"/>
        <dbReference type="Rhea" id="RHEA-COMP:9514"/>
        <dbReference type="Rhea" id="RHEA-COMP:9564"/>
        <dbReference type="ChEBI" id="CHEBI:17879"/>
        <dbReference type="ChEBI" id="CHEBI:33019"/>
        <dbReference type="ChEBI" id="CHEBI:58914"/>
        <dbReference type="ChEBI" id="CHEBI:78396"/>
        <dbReference type="EC" id="2.5.1.39"/>
    </reaction>
    <physiologicalReaction direction="left-to-right" evidence="13">
        <dbReference type="Rhea" id="RHEA:44505"/>
    </physiologicalReaction>
</comment>
<comment type="subcellular location">
    <subcellularLocation>
        <location evidence="2">Membrane</location>
        <topology evidence="2">Multi-pass membrane protein</topology>
    </subcellularLocation>
    <subcellularLocation>
        <location evidence="14">Mitochondrion inner membrane</location>
        <topology evidence="14">Multi-pass membrane protein</topology>
        <orientation evidence="14">Matrix side</orientation>
    </subcellularLocation>
</comment>
<dbReference type="GO" id="GO:0006071">
    <property type="term" value="P:glycerol metabolic process"/>
    <property type="evidence" value="ECO:0007669"/>
    <property type="project" value="Ensembl"/>
</dbReference>
<evidence type="ECO:0000313" key="15">
    <source>
        <dbReference type="Ensembl" id="ENSMMUP00000017534.4"/>
    </source>
</evidence>
<evidence type="ECO:0000256" key="2">
    <source>
        <dbReference type="ARBA" id="ARBA00004141"/>
    </source>
</evidence>
<dbReference type="VEuPathDB" id="HostDB:ENSMMUG00000013340"/>
<dbReference type="CDD" id="cd13959">
    <property type="entry name" value="PT_UbiA_COQ2"/>
    <property type="match status" value="1"/>
</dbReference>
<protein>
    <recommendedName>
        <fullName evidence="14">4-hydroxybenzoate polyprenyltransferase, mitochondrial</fullName>
        <shortName evidence="14">4-HB polyprenyltransferase</shortName>
        <ecNumber evidence="14">2.5.1.39</ecNumber>
    </recommendedName>
    <alternativeName>
        <fullName evidence="14">Para-hydroxybenzoate--polyprenyltransferase</fullName>
        <shortName evidence="14">PHB:PPT</shortName>
        <shortName evidence="14">PHB:polyprenyltransferase</shortName>
    </alternativeName>
</protein>
<keyword evidence="16" id="KW-1185">Reference proteome</keyword>
<evidence type="ECO:0000313" key="16">
    <source>
        <dbReference type="Proteomes" id="UP000006718"/>
    </source>
</evidence>
<dbReference type="Proteomes" id="UP000006718">
    <property type="component" value="Chromosome 5"/>
</dbReference>
<dbReference type="FunFam" id="1.20.120.1780:FF:000001">
    <property type="entry name" value="4-hydroxybenzoate octaprenyltransferase"/>
    <property type="match status" value="1"/>
</dbReference>
<dbReference type="Gene3D" id="1.10.357.140">
    <property type="entry name" value="UbiA prenyltransferase"/>
    <property type="match status" value="1"/>
</dbReference>
<evidence type="ECO:0000256" key="13">
    <source>
        <dbReference type="ARBA" id="ARBA00051182"/>
    </source>
</evidence>
<dbReference type="STRING" id="9544.ENSMMUP00000017534"/>
<dbReference type="Ensembl" id="ENSMMUT00000018721.4">
    <property type="protein sequence ID" value="ENSMMUP00000017534.4"/>
    <property type="gene ID" value="ENSMMUG00000013340.4"/>
</dbReference>
<dbReference type="VGNC" id="VGNC:71348">
    <property type="gene designation" value="COQ2"/>
</dbReference>
<dbReference type="FunFam" id="1.10.357.140:FF:000003">
    <property type="entry name" value="4-hydroxybenzoate polyprenyltransferase, mitochondrial"/>
    <property type="match status" value="1"/>
</dbReference>
<comment type="catalytic activity">
    <reaction evidence="11">
        <text>all-trans-decaprenyl diphosphate + 4-hydroxybenzoate = 4-hydroxy-3-(all-trans-decaprenyl)benzoate + diphosphate</text>
        <dbReference type="Rhea" id="RHEA:44564"/>
        <dbReference type="ChEBI" id="CHEBI:17879"/>
        <dbReference type="ChEBI" id="CHEBI:33019"/>
        <dbReference type="ChEBI" id="CHEBI:60721"/>
        <dbReference type="ChEBI" id="CHEBI:84503"/>
        <dbReference type="EC" id="2.5.1.39"/>
    </reaction>
    <physiologicalReaction direction="left-to-right" evidence="11">
        <dbReference type="Rhea" id="RHEA:44565"/>
    </physiologicalReaction>
</comment>
<dbReference type="Gene3D" id="1.20.120.1780">
    <property type="entry name" value="UbiA prenyltransferase"/>
    <property type="match status" value="1"/>
</dbReference>
<keyword evidence="5 14" id="KW-0808">Transferase</keyword>
<dbReference type="SMR" id="F6XCH9"/>
<reference evidence="15" key="4">
    <citation type="submission" date="2025-09" db="UniProtKB">
        <authorList>
            <consortium name="Ensembl"/>
        </authorList>
    </citation>
    <scope>IDENTIFICATION</scope>
    <source>
        <strain evidence="15">17573</strain>
    </source>
</reference>
<dbReference type="EC" id="2.5.1.39" evidence="14"/>
<accession>F6XCH9</accession>
<evidence type="ECO:0000256" key="14">
    <source>
        <dbReference type="HAMAP-Rule" id="MF_03189"/>
    </source>
</evidence>
<dbReference type="Bgee" id="ENSMMUG00000013340">
    <property type="expression patterns" value="Expressed in ileum and 23 other cell types or tissues"/>
</dbReference>
<keyword evidence="7 14" id="KW-0812">Transmembrane</keyword>
<dbReference type="InterPro" id="IPR039653">
    <property type="entry name" value="Prenyltransferase"/>
</dbReference>
<dbReference type="UniPathway" id="UPA00232"/>
<keyword evidence="9 14" id="KW-0472">Membrane</keyword>
<evidence type="ECO:0000256" key="8">
    <source>
        <dbReference type="ARBA" id="ARBA00022989"/>
    </source>
</evidence>
<evidence type="ECO:0000256" key="11">
    <source>
        <dbReference type="ARBA" id="ARBA00049890"/>
    </source>
</evidence>
<evidence type="ECO:0000256" key="1">
    <source>
        <dbReference type="ARBA" id="ARBA00001946"/>
    </source>
</evidence>
<dbReference type="GO" id="GO:0008412">
    <property type="term" value="F:4-hydroxybenzoate polyprenyltransferase activity"/>
    <property type="evidence" value="ECO:0007669"/>
    <property type="project" value="UniProtKB-EC"/>
</dbReference>
<feature type="transmembrane region" description="Helical" evidence="14">
    <location>
        <begin position="306"/>
        <end position="324"/>
    </location>
</feature>
<dbReference type="eggNOG" id="KOG1381">
    <property type="taxonomic scope" value="Eukaryota"/>
</dbReference>
<dbReference type="HAMAP" id="MF_01635">
    <property type="entry name" value="UbiA"/>
    <property type="match status" value="1"/>
</dbReference>
<evidence type="ECO:0000256" key="6">
    <source>
        <dbReference type="ARBA" id="ARBA00022688"/>
    </source>
</evidence>
<comment type="similarity">
    <text evidence="4 14">Belongs to the UbiA prenyltransferase family.</text>
</comment>
<comment type="catalytic activity">
    <reaction evidence="12">
        <text>all-trans-nonaprenyl diphosphate + 4-hydroxybenzoate = 4-hydroxy-3-(all-trans-nonaprenyl)benzoate + diphosphate</text>
        <dbReference type="Rhea" id="RHEA:17709"/>
        <dbReference type="ChEBI" id="CHEBI:17879"/>
        <dbReference type="ChEBI" id="CHEBI:33019"/>
        <dbReference type="ChEBI" id="CHEBI:58391"/>
        <dbReference type="ChEBI" id="CHEBI:84502"/>
        <dbReference type="EC" id="2.5.1.39"/>
    </reaction>
    <physiologicalReaction direction="left-to-right" evidence="12">
        <dbReference type="Rhea" id="RHEA:17710"/>
    </physiologicalReaction>
</comment>
<dbReference type="Pfam" id="PF01040">
    <property type="entry name" value="UbiA"/>
    <property type="match status" value="2"/>
</dbReference>
<dbReference type="AlphaFoldDB" id="F6XCH9"/>
<reference evidence="15" key="3">
    <citation type="submission" date="2025-08" db="UniProtKB">
        <authorList>
            <consortium name="Ensembl"/>
        </authorList>
    </citation>
    <scope>IDENTIFICATION</scope>
    <source>
        <strain evidence="15">17573</strain>
    </source>
</reference>
<organism evidence="15 16">
    <name type="scientific">Macaca mulatta</name>
    <name type="common">Rhesus macaque</name>
    <dbReference type="NCBI Taxonomy" id="9544"/>
    <lineage>
        <taxon>Eukaryota</taxon>
        <taxon>Metazoa</taxon>
        <taxon>Chordata</taxon>
        <taxon>Craniata</taxon>
        <taxon>Vertebrata</taxon>
        <taxon>Euteleostomi</taxon>
        <taxon>Mammalia</taxon>
        <taxon>Eutheria</taxon>
        <taxon>Euarchontoglires</taxon>
        <taxon>Primates</taxon>
        <taxon>Haplorrhini</taxon>
        <taxon>Catarrhini</taxon>
        <taxon>Cercopithecidae</taxon>
        <taxon>Cercopithecinae</taxon>
        <taxon>Macaca</taxon>
    </lineage>
</organism>
<dbReference type="GO" id="GO:0006744">
    <property type="term" value="P:ubiquinone biosynthetic process"/>
    <property type="evidence" value="ECO:0007669"/>
    <property type="project" value="UniProtKB-UniRule"/>
</dbReference>
<comment type="cofactor">
    <cofactor evidence="1 14">
        <name>Mg(2+)</name>
        <dbReference type="ChEBI" id="CHEBI:18420"/>
    </cofactor>
</comment>
<sequence length="400" mass="43382">MLGSRAAGFARGLWSVALASLPGWRGRSFTLARATGAPHGGDLQPSACPGPRGRQLSLSAAAVVNSAPRPLQPYLRLMRLDKPIGTWLLYLPCTWSIGLAAEPGCFPDWYMLSLFGTGAILMRGAGCTINDMWDQDYDKKVTRTASRPIAAGDISTFQSFVFLGGQLTLALGVLLCLNYYSIALGAGSLLLVITYPLMKRITYWPQLALGFRHVVQAGLKRLNSSDLPALASQSAGITGLTFNWGALLGWSAIKGSCDPSVCLPLYFSGVMWTLIYDTIYAHQDKRDDVLIGLKSTALRFGENTKLWLSGFSVAMLGALSLVGVNSGQTAPYYAALGAVGAHLTHQIYTVDIHRPEDCWNKFISNRTLGLIVFLGIVLGNLWKEKKTDKTKKSTENKIEN</sequence>
<keyword evidence="14" id="KW-0496">Mitochondrion</keyword>
<evidence type="ECO:0000256" key="3">
    <source>
        <dbReference type="ARBA" id="ARBA00004749"/>
    </source>
</evidence>
<reference evidence="15" key="2">
    <citation type="submission" date="2019-01" db="EMBL/GenBank/DDBJ databases">
        <authorList>
            <person name="Graves T."/>
            <person name="Eichler E.E."/>
            <person name="Wilson R.K."/>
        </authorList>
    </citation>
    <scope>NUCLEOTIDE SEQUENCE [LARGE SCALE GENOMIC DNA]</scope>
    <source>
        <strain evidence="15">17573</strain>
    </source>
</reference>
<keyword evidence="10 14" id="KW-0414">Isoprene biosynthesis</keyword>
<evidence type="ECO:0000313" key="17">
    <source>
        <dbReference type="VGNC" id="VGNC:71348"/>
    </source>
</evidence>
<proteinExistence type="inferred from homology"/>
<dbReference type="ExpressionAtlas" id="F6XCH9">
    <property type="expression patterns" value="baseline"/>
</dbReference>
<name>F6XCH9_MACMU</name>
<dbReference type="FunCoup" id="F6XCH9">
    <property type="interactions" value="473"/>
</dbReference>